<dbReference type="EMBL" id="WNCL01000009">
    <property type="protein sequence ID" value="MTU42889.1"/>
    <property type="molecule type" value="Genomic_DNA"/>
</dbReference>
<dbReference type="RefSeq" id="WP_008810389.1">
    <property type="nucleotide sequence ID" value="NZ_CAJUON010000005.1"/>
</dbReference>
<dbReference type="NCBIfam" id="NF045611">
    <property type="entry name" value="small_CydP"/>
    <property type="match status" value="1"/>
</dbReference>
<dbReference type="GeneID" id="43349986"/>
<evidence type="ECO:0000313" key="1">
    <source>
        <dbReference type="EMBL" id="MTU42889.1"/>
    </source>
</evidence>
<name>A0A6I3RZF9_9BURK</name>
<proteinExistence type="predicted"/>
<sequence length="67" mass="7243">MAVKNSDRSSERLGIKLAVVIGCKIALITVIFFLFFGPETKTDQSAEAVSARFLNTPSVVNTVQGQK</sequence>
<organism evidence="1 2">
    <name type="scientific">Parasutterella excrementihominis</name>
    <dbReference type="NCBI Taxonomy" id="487175"/>
    <lineage>
        <taxon>Bacteria</taxon>
        <taxon>Pseudomonadati</taxon>
        <taxon>Pseudomonadota</taxon>
        <taxon>Betaproteobacteria</taxon>
        <taxon>Burkholderiales</taxon>
        <taxon>Sutterellaceae</taxon>
        <taxon>Parasutterella</taxon>
    </lineage>
</organism>
<dbReference type="InterPro" id="IPR054636">
    <property type="entry name" value="CydP"/>
</dbReference>
<dbReference type="Proteomes" id="UP000462362">
    <property type="component" value="Unassembled WGS sequence"/>
</dbReference>
<gene>
    <name evidence="1" type="ORF">GMD42_04510</name>
</gene>
<accession>A0A6I3RZF9</accession>
<evidence type="ECO:0000313" key="2">
    <source>
        <dbReference type="Proteomes" id="UP000462362"/>
    </source>
</evidence>
<comment type="caution">
    <text evidence="1">The sequence shown here is derived from an EMBL/GenBank/DDBJ whole genome shotgun (WGS) entry which is preliminary data.</text>
</comment>
<dbReference type="AlphaFoldDB" id="A0A6I3RZF9"/>
<protein>
    <submittedName>
        <fullName evidence="1">Uncharacterized protein</fullName>
    </submittedName>
</protein>
<reference evidence="1 2" key="1">
    <citation type="journal article" date="2019" name="Nat. Med.">
        <title>A library of human gut bacterial isolates paired with longitudinal multiomics data enables mechanistic microbiome research.</title>
        <authorList>
            <person name="Poyet M."/>
            <person name="Groussin M."/>
            <person name="Gibbons S.M."/>
            <person name="Avila-Pacheco J."/>
            <person name="Jiang X."/>
            <person name="Kearney S.M."/>
            <person name="Perrotta A.R."/>
            <person name="Berdy B."/>
            <person name="Zhao S."/>
            <person name="Lieberman T.D."/>
            <person name="Swanson P.K."/>
            <person name="Smith M."/>
            <person name="Roesemann S."/>
            <person name="Alexander J.E."/>
            <person name="Rich S.A."/>
            <person name="Livny J."/>
            <person name="Vlamakis H."/>
            <person name="Clish C."/>
            <person name="Bullock K."/>
            <person name="Deik A."/>
            <person name="Scott J."/>
            <person name="Pierce K.A."/>
            <person name="Xavier R.J."/>
            <person name="Alm E.J."/>
        </authorList>
    </citation>
    <scope>NUCLEOTIDE SEQUENCE [LARGE SCALE GENOMIC DNA]</scope>
    <source>
        <strain evidence="1 2">BIOML-A2</strain>
    </source>
</reference>